<evidence type="ECO:0000313" key="2">
    <source>
        <dbReference type="Proteomes" id="UP000061382"/>
    </source>
</evidence>
<dbReference type="RefSeq" id="WP_062545322.1">
    <property type="nucleotide sequence ID" value="NZ_CP012643.1"/>
</dbReference>
<accession>A0A0P0D0Z3</accession>
<dbReference type="EMBL" id="CP012643">
    <property type="protein sequence ID" value="ALJ00718.1"/>
    <property type="molecule type" value="Genomic_DNA"/>
</dbReference>
<sequence>MKTIILTYIFLLIGTLAYSQQSEHWTVFWDKKEESFGFKDQNGRVQIQPKFSNRSVVDRLDHVFIASEGEGVYADFYYLTKSGKSFGRDSAYTVEATPDCECEGFIRFRDLRTEKVGMFNRNGKVVIPAIYNHLSQVKNGLVIALIDAKKEFREGHDHSGCNHFSWTGGKTMLIDTTNTAIIEKFTFDLDLDLYSHLLQDNSEEDPNREYFAGFDGIRHSFVSYRKDFSYWLQQSLLDNFTLENLKQEASTDLAFWENADGWRITPSKKLLEKHFSLIKERLSIIKELGQDFSITLGGLNSGVFEGKEYDMYFDNCGTFLVEKYPVMQVVIPHKKGKGIYQNQFEFLKTEKGYKLISVSMDRGE</sequence>
<dbReference type="KEGG" id="rti:DC20_19220"/>
<dbReference type="STRING" id="512763.DC20_19220"/>
<organism evidence="1 2">
    <name type="scientific">Rufibacter tibetensis</name>
    <dbReference type="NCBI Taxonomy" id="512763"/>
    <lineage>
        <taxon>Bacteria</taxon>
        <taxon>Pseudomonadati</taxon>
        <taxon>Bacteroidota</taxon>
        <taxon>Cytophagia</taxon>
        <taxon>Cytophagales</taxon>
        <taxon>Hymenobacteraceae</taxon>
        <taxon>Rufibacter</taxon>
    </lineage>
</organism>
<gene>
    <name evidence="1" type="ORF">DC20_19220</name>
</gene>
<dbReference type="Proteomes" id="UP000061382">
    <property type="component" value="Chromosome"/>
</dbReference>
<keyword evidence="2" id="KW-1185">Reference proteome</keyword>
<proteinExistence type="predicted"/>
<evidence type="ECO:0000313" key="1">
    <source>
        <dbReference type="EMBL" id="ALJ00718.1"/>
    </source>
</evidence>
<dbReference type="Pfam" id="PF14903">
    <property type="entry name" value="WG_beta_rep"/>
    <property type="match status" value="1"/>
</dbReference>
<dbReference type="PATRIC" id="fig|512763.3.peg.4217"/>
<evidence type="ECO:0008006" key="3">
    <source>
        <dbReference type="Google" id="ProtNLM"/>
    </source>
</evidence>
<dbReference type="InterPro" id="IPR032774">
    <property type="entry name" value="WG_beta_rep"/>
</dbReference>
<dbReference type="OrthoDB" id="697275at2"/>
<reference evidence="1 2" key="1">
    <citation type="submission" date="2015-08" db="EMBL/GenBank/DDBJ databases">
        <title>Complete genome sequence of Rufibacter tibetensis strain 1351t, a radiation-resistant bacterium from tibet plateau.</title>
        <authorList>
            <person name="Dai J."/>
        </authorList>
    </citation>
    <scope>NUCLEOTIDE SEQUENCE [LARGE SCALE GENOMIC DNA]</scope>
    <source>
        <strain evidence="1 2">1351</strain>
    </source>
</reference>
<name>A0A0P0D0Z3_9BACT</name>
<dbReference type="AlphaFoldDB" id="A0A0P0D0Z3"/>
<protein>
    <recommendedName>
        <fullName evidence="3">WG repeat-containing protein</fullName>
    </recommendedName>
</protein>